<keyword evidence="1" id="KW-1133">Transmembrane helix</keyword>
<proteinExistence type="predicted"/>
<dbReference type="AlphaFoldDB" id="A0A7Y9FM86"/>
<keyword evidence="1" id="KW-0472">Membrane</keyword>
<keyword evidence="3" id="KW-1185">Reference proteome</keyword>
<reference evidence="2 3" key="1">
    <citation type="submission" date="2020-08" db="EMBL/GenBank/DDBJ databases">
        <title>The Agave Microbiome: Exploring the role of microbial communities in plant adaptations to desert environments.</title>
        <authorList>
            <person name="Partida-Martinez L.P."/>
        </authorList>
    </citation>
    <scope>NUCLEOTIDE SEQUENCE [LARGE SCALE GENOMIC DNA]</scope>
    <source>
        <strain evidence="2 3">AS2.3</strain>
    </source>
</reference>
<name>A0A7Y9FM86_9SPHN</name>
<dbReference type="EMBL" id="JACCBY010000002">
    <property type="protein sequence ID" value="NYD89880.1"/>
    <property type="molecule type" value="Genomic_DNA"/>
</dbReference>
<evidence type="ECO:0000256" key="1">
    <source>
        <dbReference type="SAM" id="Phobius"/>
    </source>
</evidence>
<protein>
    <submittedName>
        <fullName evidence="2">Uncharacterized protein</fullName>
    </submittedName>
</protein>
<gene>
    <name evidence="2" type="ORF">HD841_001660</name>
</gene>
<keyword evidence="1" id="KW-0812">Transmembrane</keyword>
<dbReference type="Proteomes" id="UP000517753">
    <property type="component" value="Unassembled WGS sequence"/>
</dbReference>
<sequence>MSRASEWMIARGLRPQALRDRALAGVGIGLMVVLIDRMMGLSS</sequence>
<accession>A0A7Y9FM86</accession>
<evidence type="ECO:0000313" key="2">
    <source>
        <dbReference type="EMBL" id="NYD89880.1"/>
    </source>
</evidence>
<organism evidence="2 3">
    <name type="scientific">Sphingomonas melonis</name>
    <dbReference type="NCBI Taxonomy" id="152682"/>
    <lineage>
        <taxon>Bacteria</taxon>
        <taxon>Pseudomonadati</taxon>
        <taxon>Pseudomonadota</taxon>
        <taxon>Alphaproteobacteria</taxon>
        <taxon>Sphingomonadales</taxon>
        <taxon>Sphingomonadaceae</taxon>
        <taxon>Sphingomonas</taxon>
    </lineage>
</organism>
<feature type="transmembrane region" description="Helical" evidence="1">
    <location>
        <begin position="21"/>
        <end position="40"/>
    </location>
</feature>
<evidence type="ECO:0000313" key="3">
    <source>
        <dbReference type="Proteomes" id="UP000517753"/>
    </source>
</evidence>
<comment type="caution">
    <text evidence="2">The sequence shown here is derived from an EMBL/GenBank/DDBJ whole genome shotgun (WGS) entry which is preliminary data.</text>
</comment>